<feature type="domain" description="Peptidoglycan beta-N-acetylmuramidase NamZ N-terminal" evidence="2">
    <location>
        <begin position="65"/>
        <end position="262"/>
    </location>
</feature>
<evidence type="ECO:0000313" key="4">
    <source>
        <dbReference type="EMBL" id="SDG21749.1"/>
    </source>
</evidence>
<name>A0A1G7SH56_9BACT</name>
<protein>
    <submittedName>
        <fullName evidence="4">Uncharacterized conserved protein YbbC, DUF1343 family</fullName>
    </submittedName>
</protein>
<dbReference type="STRING" id="659014.SAMN04487996_11692"/>
<dbReference type="Proteomes" id="UP000198748">
    <property type="component" value="Unassembled WGS sequence"/>
</dbReference>
<dbReference type="RefSeq" id="WP_229212853.1">
    <property type="nucleotide sequence ID" value="NZ_FNAN01000016.1"/>
</dbReference>
<dbReference type="Gene3D" id="3.90.1150.140">
    <property type="match status" value="1"/>
</dbReference>
<evidence type="ECO:0000259" key="3">
    <source>
        <dbReference type="Pfam" id="PF20732"/>
    </source>
</evidence>
<proteinExistence type="predicted"/>
<dbReference type="InterPro" id="IPR048502">
    <property type="entry name" value="NamZ_N"/>
</dbReference>
<keyword evidence="1" id="KW-0732">Signal</keyword>
<evidence type="ECO:0000259" key="2">
    <source>
        <dbReference type="Pfam" id="PF07075"/>
    </source>
</evidence>
<gene>
    <name evidence="4" type="ORF">SAMN04487996_11692</name>
</gene>
<dbReference type="InterPro" id="IPR048503">
    <property type="entry name" value="NamZ_C"/>
</dbReference>
<dbReference type="PANTHER" id="PTHR42915">
    <property type="entry name" value="HYPOTHETICAL 460 KDA PROTEIN IN FEUA-SIGW INTERGENIC REGION [PRECURSOR]"/>
    <property type="match status" value="1"/>
</dbReference>
<accession>A0A1G7SH56</accession>
<feature type="chain" id="PRO_5011706943" evidence="1">
    <location>
        <begin position="31"/>
        <end position="418"/>
    </location>
</feature>
<dbReference type="Pfam" id="PF07075">
    <property type="entry name" value="NamZ_N"/>
    <property type="match status" value="1"/>
</dbReference>
<dbReference type="Pfam" id="PF20732">
    <property type="entry name" value="NamZ_C"/>
    <property type="match status" value="1"/>
</dbReference>
<dbReference type="AlphaFoldDB" id="A0A1G7SH56"/>
<feature type="domain" description="Peptidoglycan beta-N-acetylmuramidase NamZ C-terminal" evidence="3">
    <location>
        <begin position="266"/>
        <end position="417"/>
    </location>
</feature>
<reference evidence="5" key="1">
    <citation type="submission" date="2016-10" db="EMBL/GenBank/DDBJ databases">
        <authorList>
            <person name="Varghese N."/>
            <person name="Submissions S."/>
        </authorList>
    </citation>
    <scope>NUCLEOTIDE SEQUENCE [LARGE SCALE GENOMIC DNA]</scope>
    <source>
        <strain evidence="5">DSM 25329</strain>
    </source>
</reference>
<sequence length="418" mass="46218">MTVKSTMKQFERLIPAILFTLLAMSQFKCAAQSGSSNQSKSGNAGIITGADQTDKYLPYLKGKRVGLVANQSSIIGNKSSVDSLVSLGIKIAKVFGPEHGFRGNASNGAAVGNEVDAKTGIPIISLYGKNQKPTKEQLADVDLMVFDIQDVGCRYYTNINTLEYVMEACAENNKELLILDRPNPNGYVVDGPVMTDDRYKSAIGIHYTPMTHGMTIGEFAQYLNGEGYLAKQCKITVIKVANYNHDLPYVLPINPSPNLNTQQAVMLFPSLCMFEGTMINEGRGTKMPFTILGAPALEGKYSFSYKPVSIPGMSESPRHKDAVCYGLDLRNFDIDQLRKSRQINLSWLIELYNAYPDKANFFTPGRANQDISAFDLRIGTDQLRKQIIAGVSEAEIRKSWEPGLQKFKAIRAKYLLYP</sequence>
<dbReference type="PIRSF" id="PIRSF016719">
    <property type="entry name" value="UCP016719"/>
    <property type="match status" value="1"/>
</dbReference>
<dbReference type="InterPro" id="IPR008302">
    <property type="entry name" value="NamZ"/>
</dbReference>
<dbReference type="Gene3D" id="3.40.50.12170">
    <property type="entry name" value="Uncharacterised protein PF07075, DUF1343"/>
    <property type="match status" value="1"/>
</dbReference>
<evidence type="ECO:0000256" key="1">
    <source>
        <dbReference type="SAM" id="SignalP"/>
    </source>
</evidence>
<evidence type="ECO:0000313" key="5">
    <source>
        <dbReference type="Proteomes" id="UP000198748"/>
    </source>
</evidence>
<feature type="signal peptide" evidence="1">
    <location>
        <begin position="1"/>
        <end position="30"/>
    </location>
</feature>
<organism evidence="4 5">
    <name type="scientific">Dyadobacter soli</name>
    <dbReference type="NCBI Taxonomy" id="659014"/>
    <lineage>
        <taxon>Bacteria</taxon>
        <taxon>Pseudomonadati</taxon>
        <taxon>Bacteroidota</taxon>
        <taxon>Cytophagia</taxon>
        <taxon>Cytophagales</taxon>
        <taxon>Spirosomataceae</taxon>
        <taxon>Dyadobacter</taxon>
    </lineage>
</organism>
<keyword evidence="5" id="KW-1185">Reference proteome</keyword>
<dbReference type="GO" id="GO:0033922">
    <property type="term" value="F:peptidoglycan beta-N-acetylmuramidase activity"/>
    <property type="evidence" value="ECO:0007669"/>
    <property type="project" value="InterPro"/>
</dbReference>
<dbReference type="PANTHER" id="PTHR42915:SF1">
    <property type="entry name" value="PEPTIDOGLYCAN BETA-N-ACETYLMURAMIDASE NAMZ"/>
    <property type="match status" value="1"/>
</dbReference>
<dbReference type="EMBL" id="FNAN01000016">
    <property type="protein sequence ID" value="SDG21749.1"/>
    <property type="molecule type" value="Genomic_DNA"/>
</dbReference>